<dbReference type="InterPro" id="IPR038250">
    <property type="entry name" value="TGT_C2_sf"/>
</dbReference>
<dbReference type="AlphaFoldDB" id="A0A7J2S207"/>
<dbReference type="SUPFAM" id="SSF88802">
    <property type="entry name" value="Pre-PUA domain"/>
    <property type="match status" value="1"/>
</dbReference>
<dbReference type="InterPro" id="IPR036974">
    <property type="entry name" value="PUA_sf"/>
</dbReference>
<dbReference type="Gene3D" id="3.10.450.90">
    <property type="entry name" value="ArcTGT, C2 domain"/>
    <property type="match status" value="1"/>
</dbReference>
<dbReference type="GO" id="GO:0003723">
    <property type="term" value="F:RNA binding"/>
    <property type="evidence" value="ECO:0007669"/>
    <property type="project" value="InterPro"/>
</dbReference>
<dbReference type="Gene3D" id="2.30.130.10">
    <property type="entry name" value="PUA domain"/>
    <property type="match status" value="1"/>
</dbReference>
<dbReference type="NCBIfam" id="TIGR00451">
    <property type="entry name" value="unchar_dom_2"/>
    <property type="match status" value="1"/>
</dbReference>
<accession>A0A7J2S207</accession>
<reference evidence="2" key="1">
    <citation type="journal article" date="2020" name="mSystems">
        <title>Genome- and Community-Level Interaction Insights into Carbon Utilization and Element Cycling Functions of Hydrothermarchaeota in Hydrothermal Sediment.</title>
        <authorList>
            <person name="Zhou Z."/>
            <person name="Liu Y."/>
            <person name="Xu W."/>
            <person name="Pan J."/>
            <person name="Luo Z.H."/>
            <person name="Li M."/>
        </authorList>
    </citation>
    <scope>NUCLEOTIDE SEQUENCE [LARGE SCALE GENOMIC DNA]</scope>
    <source>
        <strain evidence="2">HyVt-386</strain>
    </source>
</reference>
<dbReference type="Proteomes" id="UP000885936">
    <property type="component" value="Unassembled WGS sequence"/>
</dbReference>
<dbReference type="Pfam" id="PF14810">
    <property type="entry name" value="TGT_C2"/>
    <property type="match status" value="1"/>
</dbReference>
<dbReference type="SMART" id="SM00359">
    <property type="entry name" value="PUA"/>
    <property type="match status" value="1"/>
</dbReference>
<dbReference type="PROSITE" id="PS50890">
    <property type="entry name" value="PUA"/>
    <property type="match status" value="1"/>
</dbReference>
<dbReference type="CDD" id="cd21149">
    <property type="entry name" value="PUA_archaeosine_TGT"/>
    <property type="match status" value="1"/>
</dbReference>
<evidence type="ECO:0000313" key="2">
    <source>
        <dbReference type="EMBL" id="HEC57511.1"/>
    </source>
</evidence>
<feature type="domain" description="PUA" evidence="1">
    <location>
        <begin position="77"/>
        <end position="151"/>
    </location>
</feature>
<organism evidence="2">
    <name type="scientific">Candidatus Syntropharchaeum butanivorans</name>
    <dbReference type="NCBI Taxonomy" id="1839936"/>
    <lineage>
        <taxon>Archaea</taxon>
        <taxon>Methanobacteriati</taxon>
        <taxon>Methanobacteriota</taxon>
        <taxon>Stenosarchaea group</taxon>
        <taxon>Methanomicrobia</taxon>
        <taxon>Methanosarcinales</taxon>
        <taxon>ANME-2 cluster</taxon>
        <taxon>Candidatus Syntropharchaeum</taxon>
    </lineage>
</organism>
<dbReference type="InterPro" id="IPR002478">
    <property type="entry name" value="PUA"/>
</dbReference>
<protein>
    <submittedName>
        <fullName evidence="2">Pseudouridine synthase</fullName>
    </submittedName>
</protein>
<comment type="caution">
    <text evidence="2">The sequence shown here is derived from an EMBL/GenBank/DDBJ whole genome shotgun (WGS) entry which is preliminary data.</text>
</comment>
<evidence type="ECO:0000259" key="1">
    <source>
        <dbReference type="SMART" id="SM00359"/>
    </source>
</evidence>
<dbReference type="Pfam" id="PF01472">
    <property type="entry name" value="PUA"/>
    <property type="match status" value="1"/>
</dbReference>
<gene>
    <name evidence="2" type="ORF">ENI32_06490</name>
</gene>
<name>A0A7J2S207_9EURY</name>
<proteinExistence type="predicted"/>
<sequence length="153" mass="17192">MRDDWKRVRVIANYQFGRGAGIALFPEKPEIHYSRTGRIRQILYQGRRIATLKTDGLLTLSIEGAMMLHRYLPYPRMRVVVGDEAARFVRDGKNAFARHVVEVDPEIRALDEVLIVDRSDNLLGTGKALLSAAEMLSFRRGVAVSVRAGVGAR</sequence>
<dbReference type="InterPro" id="IPR015947">
    <property type="entry name" value="PUA-like_sf"/>
</dbReference>
<dbReference type="SUPFAM" id="SSF88697">
    <property type="entry name" value="PUA domain-like"/>
    <property type="match status" value="1"/>
</dbReference>
<dbReference type="EMBL" id="DRIE01000108">
    <property type="protein sequence ID" value="HEC57511.1"/>
    <property type="molecule type" value="Genomic_DNA"/>
</dbReference>
<dbReference type="InterPro" id="IPR004521">
    <property type="entry name" value="Uncharacterised_CHP00451"/>
</dbReference>
<dbReference type="InterPro" id="IPR029402">
    <property type="entry name" value="TGT_C2"/>
</dbReference>